<protein>
    <submittedName>
        <fullName evidence="2">Uncharacterized protein</fullName>
    </submittedName>
</protein>
<sequence length="144" mass="15211">MAGIKNTNDEVHEEEEESDEAAPSGSRPKRGCICSNIFGGSCGCCLCRLDNIPDADGALELVTVHQSGDDQSINASGGSNVKSCTMTGPVTNLTIHNHPAESGIETDIDSFFNPPCIPMPFLGKALNPVPVWLMLVIPSMFGYG</sequence>
<accession>A0A7M7SZP6</accession>
<name>A0A7M7SZP6_STRPU</name>
<organism evidence="2 3">
    <name type="scientific">Strongylocentrotus purpuratus</name>
    <name type="common">Purple sea urchin</name>
    <dbReference type="NCBI Taxonomy" id="7668"/>
    <lineage>
        <taxon>Eukaryota</taxon>
        <taxon>Metazoa</taxon>
        <taxon>Echinodermata</taxon>
        <taxon>Eleutherozoa</taxon>
        <taxon>Echinozoa</taxon>
        <taxon>Echinoidea</taxon>
        <taxon>Euechinoidea</taxon>
        <taxon>Echinacea</taxon>
        <taxon>Camarodonta</taxon>
        <taxon>Echinidea</taxon>
        <taxon>Strongylocentrotidae</taxon>
        <taxon>Strongylocentrotus</taxon>
    </lineage>
</organism>
<feature type="compositionally biased region" description="Acidic residues" evidence="1">
    <location>
        <begin position="11"/>
        <end position="20"/>
    </location>
</feature>
<proteinExistence type="predicted"/>
<dbReference type="GeneID" id="115924655"/>
<reference evidence="2" key="2">
    <citation type="submission" date="2021-01" db="UniProtKB">
        <authorList>
            <consortium name="EnsemblMetazoa"/>
        </authorList>
    </citation>
    <scope>IDENTIFICATION</scope>
</reference>
<dbReference type="Proteomes" id="UP000007110">
    <property type="component" value="Unassembled WGS sequence"/>
</dbReference>
<evidence type="ECO:0000313" key="2">
    <source>
        <dbReference type="EnsemblMetazoa" id="XP_030843219"/>
    </source>
</evidence>
<dbReference type="InParanoid" id="A0A7M7SZP6"/>
<feature type="region of interest" description="Disordered" evidence="1">
    <location>
        <begin position="1"/>
        <end position="28"/>
    </location>
</feature>
<evidence type="ECO:0000313" key="3">
    <source>
        <dbReference type="Proteomes" id="UP000007110"/>
    </source>
</evidence>
<dbReference type="EnsemblMetazoa" id="XM_030987359">
    <property type="protein sequence ID" value="XP_030843219"/>
    <property type="gene ID" value="LOC115924655"/>
</dbReference>
<dbReference type="KEGG" id="spu:115924655"/>
<dbReference type="AlphaFoldDB" id="A0A7M7SZP6"/>
<reference evidence="3" key="1">
    <citation type="submission" date="2015-02" db="EMBL/GenBank/DDBJ databases">
        <title>Genome sequencing for Strongylocentrotus purpuratus.</title>
        <authorList>
            <person name="Murali S."/>
            <person name="Liu Y."/>
            <person name="Vee V."/>
            <person name="English A."/>
            <person name="Wang M."/>
            <person name="Skinner E."/>
            <person name="Han Y."/>
            <person name="Muzny D.M."/>
            <person name="Worley K.C."/>
            <person name="Gibbs R.A."/>
        </authorList>
    </citation>
    <scope>NUCLEOTIDE SEQUENCE</scope>
</reference>
<keyword evidence="3" id="KW-1185">Reference proteome</keyword>
<dbReference type="RefSeq" id="XP_030843219.1">
    <property type="nucleotide sequence ID" value="XM_030987359.1"/>
</dbReference>
<evidence type="ECO:0000256" key="1">
    <source>
        <dbReference type="SAM" id="MobiDB-lite"/>
    </source>
</evidence>